<dbReference type="Gene3D" id="3.20.20.80">
    <property type="entry name" value="Glycosidases"/>
    <property type="match status" value="1"/>
</dbReference>
<dbReference type="InterPro" id="IPR017853">
    <property type="entry name" value="GH"/>
</dbReference>
<dbReference type="Pfam" id="PF16353">
    <property type="entry name" value="LacZ_4"/>
    <property type="match status" value="1"/>
</dbReference>
<evidence type="ECO:0000256" key="6">
    <source>
        <dbReference type="ARBA" id="ARBA00023295"/>
    </source>
</evidence>
<dbReference type="RefSeq" id="WP_131013002.1">
    <property type="nucleotide sequence ID" value="NZ_SIRE01000006.1"/>
</dbReference>
<evidence type="ECO:0000256" key="5">
    <source>
        <dbReference type="ARBA" id="ARBA00022801"/>
    </source>
</evidence>
<dbReference type="Proteomes" id="UP000293142">
    <property type="component" value="Unassembled WGS sequence"/>
</dbReference>
<dbReference type="InterPro" id="IPR006102">
    <property type="entry name" value="Ig-like_GH2"/>
</dbReference>
<feature type="domain" description="Beta galactosidase small chain/" evidence="9">
    <location>
        <begin position="723"/>
        <end position="995"/>
    </location>
</feature>
<dbReference type="PANTHER" id="PTHR46323:SF2">
    <property type="entry name" value="BETA-GALACTOSIDASE"/>
    <property type="match status" value="1"/>
</dbReference>
<keyword evidence="11" id="KW-1185">Reference proteome</keyword>
<gene>
    <name evidence="10" type="ORF">EYB31_09130</name>
</gene>
<dbReference type="InterPro" id="IPR036156">
    <property type="entry name" value="Beta-gal/glucu_dom_sf"/>
</dbReference>
<comment type="similarity">
    <text evidence="2 8">Belongs to the glycosyl hydrolase 2 family.</text>
</comment>
<dbReference type="InterPro" id="IPR006103">
    <property type="entry name" value="Glyco_hydro_2_cat"/>
</dbReference>
<dbReference type="Gene3D" id="2.60.40.10">
    <property type="entry name" value="Immunoglobulins"/>
    <property type="match status" value="2"/>
</dbReference>
<dbReference type="PROSITE" id="PS00719">
    <property type="entry name" value="GLYCOSYL_HYDROL_F2_1"/>
    <property type="match status" value="1"/>
</dbReference>
<dbReference type="SMART" id="SM01038">
    <property type="entry name" value="Bgal_small_N"/>
    <property type="match status" value="1"/>
</dbReference>
<dbReference type="InterPro" id="IPR023232">
    <property type="entry name" value="Glyco_hydro_2_AS"/>
</dbReference>
<dbReference type="SUPFAM" id="SSF49303">
    <property type="entry name" value="beta-Galactosidase/glucuronidase domain"/>
    <property type="match status" value="2"/>
</dbReference>
<dbReference type="EMBL" id="SIRE01000006">
    <property type="protein sequence ID" value="TBL79757.1"/>
    <property type="molecule type" value="Genomic_DNA"/>
</dbReference>
<dbReference type="InterPro" id="IPR032312">
    <property type="entry name" value="LacZ_4"/>
</dbReference>
<dbReference type="OrthoDB" id="9762066at2"/>
<dbReference type="GO" id="GO:0004565">
    <property type="term" value="F:beta-galactosidase activity"/>
    <property type="evidence" value="ECO:0007669"/>
    <property type="project" value="UniProtKB-EC"/>
</dbReference>
<evidence type="ECO:0000313" key="10">
    <source>
        <dbReference type="EMBL" id="TBL79757.1"/>
    </source>
</evidence>
<dbReference type="InterPro" id="IPR023230">
    <property type="entry name" value="Glyco_hydro_2_CS"/>
</dbReference>
<dbReference type="Gene3D" id="2.60.120.260">
    <property type="entry name" value="Galactose-binding domain-like"/>
    <property type="match status" value="1"/>
</dbReference>
<dbReference type="FunFam" id="3.20.20.80:FF:000018">
    <property type="entry name" value="Beta-galactosidase"/>
    <property type="match status" value="1"/>
</dbReference>
<dbReference type="Pfam" id="PF02836">
    <property type="entry name" value="Glyco_hydro_2_C"/>
    <property type="match status" value="1"/>
</dbReference>
<dbReference type="EC" id="3.2.1.23" evidence="3 8"/>
<protein>
    <recommendedName>
        <fullName evidence="4 8">Beta-galactosidase</fullName>
        <ecNumber evidence="3 8">3.2.1.23</ecNumber>
    </recommendedName>
    <alternativeName>
        <fullName evidence="7 8">Lactase</fullName>
    </alternativeName>
</protein>
<dbReference type="InterPro" id="IPR006104">
    <property type="entry name" value="Glyco_hydro_2_N"/>
</dbReference>
<dbReference type="InterPro" id="IPR050347">
    <property type="entry name" value="Bact_Beta-galactosidase"/>
</dbReference>
<dbReference type="InterPro" id="IPR008979">
    <property type="entry name" value="Galactose-bd-like_sf"/>
</dbReference>
<dbReference type="GO" id="GO:0005990">
    <property type="term" value="P:lactose catabolic process"/>
    <property type="evidence" value="ECO:0007669"/>
    <property type="project" value="TreeGrafter"/>
</dbReference>
<evidence type="ECO:0000256" key="2">
    <source>
        <dbReference type="ARBA" id="ARBA00007401"/>
    </source>
</evidence>
<dbReference type="PROSITE" id="PS00608">
    <property type="entry name" value="GLYCOSYL_HYDROL_F2_2"/>
    <property type="match status" value="1"/>
</dbReference>
<dbReference type="InterPro" id="IPR011013">
    <property type="entry name" value="Gal_mutarotase_sf_dom"/>
</dbReference>
<dbReference type="Pfam" id="PF02929">
    <property type="entry name" value="Bgal_small_N"/>
    <property type="match status" value="1"/>
</dbReference>
<comment type="catalytic activity">
    <reaction evidence="1 8">
        <text>Hydrolysis of terminal non-reducing beta-D-galactose residues in beta-D-galactosides.</text>
        <dbReference type="EC" id="3.2.1.23"/>
    </reaction>
</comment>
<dbReference type="Pfam" id="PF02837">
    <property type="entry name" value="Glyco_hydro_2_N"/>
    <property type="match status" value="1"/>
</dbReference>
<keyword evidence="5 8" id="KW-0378">Hydrolase</keyword>
<dbReference type="Gene3D" id="2.70.98.10">
    <property type="match status" value="1"/>
</dbReference>
<dbReference type="GO" id="GO:0009341">
    <property type="term" value="C:beta-galactosidase complex"/>
    <property type="evidence" value="ECO:0007669"/>
    <property type="project" value="InterPro"/>
</dbReference>
<dbReference type="SUPFAM" id="SSF74650">
    <property type="entry name" value="Galactose mutarotase-like"/>
    <property type="match status" value="1"/>
</dbReference>
<evidence type="ECO:0000256" key="1">
    <source>
        <dbReference type="ARBA" id="ARBA00001412"/>
    </source>
</evidence>
<accession>A0A4Q9DSA6</accession>
<dbReference type="SUPFAM" id="SSF49785">
    <property type="entry name" value="Galactose-binding domain-like"/>
    <property type="match status" value="1"/>
</dbReference>
<proteinExistence type="inferred from homology"/>
<organism evidence="10 11">
    <name type="scientific">Paenibacillus thalictri</name>
    <dbReference type="NCBI Taxonomy" id="2527873"/>
    <lineage>
        <taxon>Bacteria</taxon>
        <taxon>Bacillati</taxon>
        <taxon>Bacillota</taxon>
        <taxon>Bacilli</taxon>
        <taxon>Bacillales</taxon>
        <taxon>Paenibacillaceae</taxon>
        <taxon>Paenibacillus</taxon>
    </lineage>
</organism>
<dbReference type="AlphaFoldDB" id="A0A4Q9DSA6"/>
<evidence type="ECO:0000313" key="11">
    <source>
        <dbReference type="Proteomes" id="UP000293142"/>
    </source>
</evidence>
<comment type="caution">
    <text evidence="10">The sequence shown here is derived from an EMBL/GenBank/DDBJ whole genome shotgun (WGS) entry which is preliminary data.</text>
</comment>
<dbReference type="PANTHER" id="PTHR46323">
    <property type="entry name" value="BETA-GALACTOSIDASE"/>
    <property type="match status" value="1"/>
</dbReference>
<dbReference type="SUPFAM" id="SSF51445">
    <property type="entry name" value="(Trans)glycosidases"/>
    <property type="match status" value="1"/>
</dbReference>
<evidence type="ECO:0000259" key="9">
    <source>
        <dbReference type="SMART" id="SM01038"/>
    </source>
</evidence>
<evidence type="ECO:0000256" key="4">
    <source>
        <dbReference type="ARBA" id="ARBA00013303"/>
    </source>
</evidence>
<evidence type="ECO:0000256" key="8">
    <source>
        <dbReference type="RuleBase" id="RU361154"/>
    </source>
</evidence>
<dbReference type="PRINTS" id="PR00132">
    <property type="entry name" value="GLHYDRLASE2"/>
</dbReference>
<dbReference type="Pfam" id="PF00703">
    <property type="entry name" value="Glyco_hydro_2"/>
    <property type="match status" value="1"/>
</dbReference>
<evidence type="ECO:0000256" key="7">
    <source>
        <dbReference type="ARBA" id="ARBA00032230"/>
    </source>
</evidence>
<dbReference type="InterPro" id="IPR013783">
    <property type="entry name" value="Ig-like_fold"/>
</dbReference>
<sequence>MVRIETYWEDLTVLQVNREAPRAYYIPYREAENALAKKRGKSPYYQTLNGSWKFQYHRTVQDVQDGFYSESADVSGWDDLIVPSCWQVNGYDQCHYTNVNYPFPCDPPFVPNDNPAGLYVREFNIKDEWEAKEKYVVFEGVNSCFYLWVNGAFVGYSQGSRIPAEFNLSPYLRSGRNKMAVMVLKWCDGTYIEDQDLWRFSGIFRDVYLLARDPQHIRDVFNRQELSEDYSKALLRCEVETSGRLEVRAELRNAVQELAASATALVDGQGSLELEVASPVLWNAENPYLYSLVIYSGEEVLSFQTGFRKIEIVDGVFQINGQAVKLKGVNRHDSHPELGQTVPVNHMIKDLVLMKQHNINTVRTSHYPNDPRFLELCNEFGFYVIDESDLECHGVFHAGDYHMLTKNPDWEKAFLDRVIRMVERDKNHPSIVLWSMGNESGYDRNHMAMARWTKSRDASRPVHYEGSDPRHKGSTDTEVLDLESRMYASVQYIEDYASNPDSTKPMFLCEYSHAMGNGPGDLKDYWDVIYQYPKLMGGCVWEWSDHGIKTQTADGTEFFAYGGDFGEAPHDGNFCIDGLVDPDRVPHTGLLELKKVIAPIRIEAADVQTGRFTITNLYDFIGLSHLSFIWKVEQDGEVIQQGVLENVTAAPHAGASVHAPYTLPETGRCFVTFSVKLLQDCRWAEAGHEITFEQFELPVTAAKASAMQKIPEIRLGEREQLLVIEGFDFRHEFDLHGGMFRKISKHGVDMLAAPPKFNIWRAPTDNDRKIKRVWAEEGYERAVLHVYGSEIVSRSETAVDIEVKFSLGGYIHIPYIRGTACWHVDGTGEIKLNVQVNVREGLSFLPRFGLQLVMPRGTEEVEYFGFGPHESYIDKRQSVKKGKYLLTVDDMFENYIMPQENGARFGTEWAVVSSEQGMGLKFTAPQPFSFSASHFTPEDLTGATHDYELSKLKRKETIVHLDYKMSGVGSNSCGPELLEQYRLNETQFAFEISMMPLFKEDE</sequence>
<keyword evidence="6 8" id="KW-0326">Glycosidase</keyword>
<dbReference type="GO" id="GO:0030246">
    <property type="term" value="F:carbohydrate binding"/>
    <property type="evidence" value="ECO:0007669"/>
    <property type="project" value="InterPro"/>
</dbReference>
<name>A0A4Q9DSA6_9BACL</name>
<dbReference type="InterPro" id="IPR004199">
    <property type="entry name" value="B-gal_small/dom_5"/>
</dbReference>
<dbReference type="InterPro" id="IPR006101">
    <property type="entry name" value="Glyco_hydro_2"/>
</dbReference>
<dbReference type="InterPro" id="IPR014718">
    <property type="entry name" value="GH-type_carb-bd"/>
</dbReference>
<reference evidence="10 11" key="1">
    <citation type="submission" date="2019-02" db="EMBL/GenBank/DDBJ databases">
        <title>Paenibacillus sp. nov., isolated from surface-sterilized tissue of Thalictrum simplex L.</title>
        <authorList>
            <person name="Tuo L."/>
        </authorList>
    </citation>
    <scope>NUCLEOTIDE SEQUENCE [LARGE SCALE GENOMIC DNA]</scope>
    <source>
        <strain evidence="10 11">N2SHLJ1</strain>
    </source>
</reference>
<evidence type="ECO:0000256" key="3">
    <source>
        <dbReference type="ARBA" id="ARBA00012756"/>
    </source>
</evidence>